<gene>
    <name evidence="8" type="ORF">M5I08_01675</name>
</gene>
<comment type="subunit">
    <text evidence="4">Heterodimer of a large and a small subunit.</text>
</comment>
<dbReference type="PANTHER" id="PTHR42958:SF2">
    <property type="entry name" value="UPTAKE HYDROGENASE LARGE SUBUNIT"/>
    <property type="match status" value="1"/>
</dbReference>
<dbReference type="InterPro" id="IPR018194">
    <property type="entry name" value="Ni-dep_hyd_lsu_Ni_BS"/>
</dbReference>
<proteinExistence type="inferred from homology"/>
<dbReference type="Proteomes" id="UP001056610">
    <property type="component" value="Chromosome"/>
</dbReference>
<accession>A0ABY4QJT7</accession>
<dbReference type="PROSITE" id="PS00507">
    <property type="entry name" value="NI_HGENASE_L_1"/>
    <property type="match status" value="1"/>
</dbReference>
<dbReference type="EMBL" id="CP097320">
    <property type="protein sequence ID" value="UQX11277.1"/>
    <property type="molecule type" value="Genomic_DNA"/>
</dbReference>
<reference evidence="8" key="1">
    <citation type="submission" date="2022-05" db="EMBL/GenBank/DDBJ databases">
        <title>A methanotrophic Mycobacterium dominates a cave microbial ecosystem.</title>
        <authorList>
            <person name="Van Spanning R.J.M."/>
            <person name="Guan Q."/>
            <person name="Melkonian C."/>
            <person name="Gallant J."/>
            <person name="Polerecky L."/>
            <person name="Flot J.-F."/>
            <person name="Brandt B.W."/>
            <person name="Braster M."/>
            <person name="Iturbe Espinoza P."/>
            <person name="Aerts J."/>
            <person name="Meima-Franke M."/>
            <person name="Piersma S.R."/>
            <person name="Bunduc C."/>
            <person name="Ummels R."/>
            <person name="Pain A."/>
            <person name="Fleming E.J."/>
            <person name="van der Wel N."/>
            <person name="Gherman V.D."/>
            <person name="Sarbu S.M."/>
            <person name="Bodelier P.L.E."/>
            <person name="Bitter W."/>
        </authorList>
    </citation>
    <scope>NUCLEOTIDE SEQUENCE</scope>
    <source>
        <strain evidence="8">Sulfur Cave</strain>
    </source>
</reference>
<organism evidence="8 9">
    <name type="scientific">Candidatus Mycobacterium methanotrophicum</name>
    <dbReference type="NCBI Taxonomy" id="2943498"/>
    <lineage>
        <taxon>Bacteria</taxon>
        <taxon>Bacillati</taxon>
        <taxon>Actinomycetota</taxon>
        <taxon>Actinomycetes</taxon>
        <taxon>Mycobacteriales</taxon>
        <taxon>Mycobacteriaceae</taxon>
        <taxon>Mycobacterium</taxon>
    </lineage>
</organism>
<evidence type="ECO:0000256" key="3">
    <source>
        <dbReference type="ARBA" id="ARBA00009292"/>
    </source>
</evidence>
<evidence type="ECO:0000256" key="1">
    <source>
        <dbReference type="ARBA" id="ARBA00001967"/>
    </source>
</evidence>
<dbReference type="RefSeq" id="WP_219069129.1">
    <property type="nucleotide sequence ID" value="NZ_CAJUXY010000050.1"/>
</dbReference>
<evidence type="ECO:0000256" key="5">
    <source>
        <dbReference type="ARBA" id="ARBA00022596"/>
    </source>
</evidence>
<evidence type="ECO:0000256" key="4">
    <source>
        <dbReference type="ARBA" id="ARBA00011771"/>
    </source>
</evidence>
<dbReference type="InterPro" id="IPR050867">
    <property type="entry name" value="NiFe/NiFeSe_hydrgnase_LSU"/>
</dbReference>
<evidence type="ECO:0000313" key="9">
    <source>
        <dbReference type="Proteomes" id="UP001056610"/>
    </source>
</evidence>
<evidence type="ECO:0000256" key="7">
    <source>
        <dbReference type="RuleBase" id="RU003896"/>
    </source>
</evidence>
<dbReference type="InterPro" id="IPR001501">
    <property type="entry name" value="Ni-dep_hyd_lsu"/>
</dbReference>
<protein>
    <submittedName>
        <fullName evidence="8">Nickel-dependent hydrogenase large subunit</fullName>
    </submittedName>
</protein>
<keyword evidence="9" id="KW-1185">Reference proteome</keyword>
<keyword evidence="5 7" id="KW-0533">Nickel</keyword>
<comment type="subcellular location">
    <subcellularLocation>
        <location evidence="2">Cell envelope</location>
    </subcellularLocation>
</comment>
<dbReference type="Pfam" id="PF00374">
    <property type="entry name" value="NiFeSe_Hases"/>
    <property type="match status" value="1"/>
</dbReference>
<name>A0ABY4QJT7_9MYCO</name>
<comment type="cofactor">
    <cofactor evidence="1">
        <name>Ni(2+)</name>
        <dbReference type="ChEBI" id="CHEBI:49786"/>
    </cofactor>
</comment>
<keyword evidence="6 7" id="KW-0479">Metal-binding</keyword>
<evidence type="ECO:0000313" key="8">
    <source>
        <dbReference type="EMBL" id="UQX11277.1"/>
    </source>
</evidence>
<sequence length="535" mass="58146">MFRGVELILNGRDPRDAGMLTQRICGVCTGVHYQASIRAVENAFGVTVPKNARLVRNLLQGSILLRDHVVHFYQLHALDWVDLLSALQADPKKAADVAREYSNDPWNSGESLYRAVQAKLANFAKAGSLGIFGNAYWGNPAYLLSPEENLVAVSHYLDALTVQRNTGKMAAIFGAKDPHSQSTVVGGVTCVQDIENPERLGLFGSLLAETSRFVETAYLPDVLMVGKAYSQEALAGVGAGLRSYLAYGGYELDDTPLYGAKTLFPKGLVLGGDLSTVHPFDQAKVAEDVTHSWYQGNATLHPYKGVTEPHYTGLNRNNGVAYLKTDEKYSWLKSPVYDDNRVEVGPLARMIVGYASGDTNIRSNVDAVLAAAGFPINVLFSTVGRTAARMIETRIVAEAMKGWLAELQENVAGGDVATWTPFDFRQVSADAQGYGLWEANRGSLGHWVRIKDGKIVNYQAVVPTTWNASPRDGKGRVGAYESALKGVRLDKPDQPLEILRTVHSFDPCLACAVHVVDARGREIGTYQVQPSGGGR</sequence>
<evidence type="ECO:0000256" key="6">
    <source>
        <dbReference type="ARBA" id="ARBA00022723"/>
    </source>
</evidence>
<dbReference type="PROSITE" id="PS00508">
    <property type="entry name" value="NI_HGENASE_L_2"/>
    <property type="match status" value="1"/>
</dbReference>
<comment type="similarity">
    <text evidence="3 7">Belongs to the [NiFe]/[NiFeSe] hydrogenase large subunit family.</text>
</comment>
<keyword evidence="7" id="KW-0560">Oxidoreductase</keyword>
<evidence type="ECO:0000256" key="2">
    <source>
        <dbReference type="ARBA" id="ARBA00004196"/>
    </source>
</evidence>
<dbReference type="PANTHER" id="PTHR42958">
    <property type="entry name" value="HYDROGENASE-2 LARGE CHAIN"/>
    <property type="match status" value="1"/>
</dbReference>